<sequence length="577" mass="65045">MGIVCNCSDIFCFYGWISFNCLLRLNGDVLHGAHSFVNHYRDSGDQQLKMSWYQAKDECSKQGFALFSPTRDMMDWVSSFMQSNELSRAWIDISDINEEGHWVWLDGTPLYPSEYAWLTGEPNGIHSNENCGETYGTGWNDLDCTIKLPVVCQIGKNNCVNNPCKNGGSCSNSFYNDNVRCDCNDRYDGSTCERDCRPSADLMFIIDTSGSVDDYLDSIKQFIINLITRLPIGPDDFKVACITYNFSANVVFDFSKHENLSSLTSAIQSITIGKGPTYTVHALRKAREILFDKFSGLRPDAKKYIILLYDGLSTDRHIAYTEAKLLHRSTMLTAVGIGNSVGHNELVNIASDADHAFTYLHEKDVYNRLLKDTVDKDCTDCNLYSNVEIMIVFDAQVGDFMDRKQALRQTIVLLSSFSFTENMTVGMVTNSPNPKFIFTTCWSKNKTKDKLISAAFTVDQDRTGNGKMHRLLGFVKQNGFSNSTCNTADATKIVLMISNGQWSNIAKIKEIITSLHAVNIEIYGIASSYNISLESFQDVLLDRSNLIYIKEQNDALEILSPIINRYICSEDIFKKRT</sequence>
<dbReference type="Proteomes" id="UP000507470">
    <property type="component" value="Unassembled WGS sequence"/>
</dbReference>
<name>A0A6J8B672_MYTCO</name>
<dbReference type="InterPro" id="IPR036465">
    <property type="entry name" value="vWFA_dom_sf"/>
</dbReference>
<dbReference type="PANTHER" id="PTHR24020">
    <property type="entry name" value="COLLAGEN ALPHA"/>
    <property type="match status" value="1"/>
</dbReference>
<dbReference type="InterPro" id="IPR000742">
    <property type="entry name" value="EGF"/>
</dbReference>
<keyword evidence="1 2" id="KW-1015">Disulfide bond</keyword>
<feature type="disulfide bond" evidence="2">
    <location>
        <begin position="183"/>
        <end position="192"/>
    </location>
</feature>
<dbReference type="PANTHER" id="PTHR24020:SF84">
    <property type="entry name" value="VWFA DOMAIN-CONTAINING PROTEIN"/>
    <property type="match status" value="1"/>
</dbReference>
<keyword evidence="2" id="KW-0245">EGF-like domain</keyword>
<keyword evidence="7" id="KW-1185">Reference proteome</keyword>
<dbReference type="InterPro" id="IPR018378">
    <property type="entry name" value="C-type_lectin_CS"/>
</dbReference>
<feature type="disulfide bond" evidence="2">
    <location>
        <begin position="164"/>
        <end position="181"/>
    </location>
</feature>
<organism evidence="6 7">
    <name type="scientific">Mytilus coruscus</name>
    <name type="common">Sea mussel</name>
    <dbReference type="NCBI Taxonomy" id="42192"/>
    <lineage>
        <taxon>Eukaryota</taxon>
        <taxon>Metazoa</taxon>
        <taxon>Spiralia</taxon>
        <taxon>Lophotrochozoa</taxon>
        <taxon>Mollusca</taxon>
        <taxon>Bivalvia</taxon>
        <taxon>Autobranchia</taxon>
        <taxon>Pteriomorphia</taxon>
        <taxon>Mytilida</taxon>
        <taxon>Mytiloidea</taxon>
        <taxon>Mytilidae</taxon>
        <taxon>Mytilinae</taxon>
        <taxon>Mytilus</taxon>
    </lineage>
</organism>
<evidence type="ECO:0000256" key="1">
    <source>
        <dbReference type="ARBA" id="ARBA00023157"/>
    </source>
</evidence>
<feature type="domain" description="EGF-like" evidence="3">
    <location>
        <begin position="155"/>
        <end position="193"/>
    </location>
</feature>
<evidence type="ECO:0000259" key="3">
    <source>
        <dbReference type="PROSITE" id="PS50026"/>
    </source>
</evidence>
<evidence type="ECO:0000313" key="7">
    <source>
        <dbReference type="Proteomes" id="UP000507470"/>
    </source>
</evidence>
<dbReference type="CDD" id="cd01450">
    <property type="entry name" value="vWFA_subfamily_ECM"/>
    <property type="match status" value="1"/>
</dbReference>
<accession>A0A6J8B672</accession>
<dbReference type="PROSITE" id="PS50234">
    <property type="entry name" value="VWFA"/>
    <property type="match status" value="2"/>
</dbReference>
<dbReference type="Gene3D" id="2.10.25.10">
    <property type="entry name" value="Laminin"/>
    <property type="match status" value="1"/>
</dbReference>
<dbReference type="EMBL" id="CACVKT020002379">
    <property type="protein sequence ID" value="CAC5377527.1"/>
    <property type="molecule type" value="Genomic_DNA"/>
</dbReference>
<dbReference type="InterPro" id="IPR050525">
    <property type="entry name" value="ECM_Assembly_Org"/>
</dbReference>
<dbReference type="SUPFAM" id="SSF53300">
    <property type="entry name" value="vWA-like"/>
    <property type="match status" value="2"/>
</dbReference>
<dbReference type="PROSITE" id="PS00615">
    <property type="entry name" value="C_TYPE_LECTIN_1"/>
    <property type="match status" value="1"/>
</dbReference>
<dbReference type="OrthoDB" id="6132182at2759"/>
<dbReference type="InterPro" id="IPR016187">
    <property type="entry name" value="CTDL_fold"/>
</dbReference>
<dbReference type="SMART" id="SM00034">
    <property type="entry name" value="CLECT"/>
    <property type="match status" value="1"/>
</dbReference>
<feature type="domain" description="VWFA" evidence="5">
    <location>
        <begin position="201"/>
        <end position="374"/>
    </location>
</feature>
<reference evidence="6 7" key="1">
    <citation type="submission" date="2020-06" db="EMBL/GenBank/DDBJ databases">
        <authorList>
            <person name="Li R."/>
            <person name="Bekaert M."/>
        </authorList>
    </citation>
    <scope>NUCLEOTIDE SEQUENCE [LARGE SCALE GENOMIC DNA]</scope>
    <source>
        <strain evidence="7">wild</strain>
    </source>
</reference>
<dbReference type="PROSITE" id="PS50041">
    <property type="entry name" value="C_TYPE_LECTIN_2"/>
    <property type="match status" value="1"/>
</dbReference>
<feature type="domain" description="VWFA" evidence="5">
    <location>
        <begin position="388"/>
        <end position="566"/>
    </location>
</feature>
<dbReference type="InterPro" id="IPR016186">
    <property type="entry name" value="C-type_lectin-like/link_sf"/>
</dbReference>
<gene>
    <name evidence="6" type="ORF">MCOR_13836</name>
</gene>
<dbReference type="SUPFAM" id="SSF56436">
    <property type="entry name" value="C-type lectin-like"/>
    <property type="match status" value="1"/>
</dbReference>
<dbReference type="Gene3D" id="3.40.50.410">
    <property type="entry name" value="von Willebrand factor, type A domain"/>
    <property type="match status" value="2"/>
</dbReference>
<dbReference type="Gene3D" id="3.10.100.10">
    <property type="entry name" value="Mannose-Binding Protein A, subunit A"/>
    <property type="match status" value="1"/>
</dbReference>
<proteinExistence type="predicted"/>
<dbReference type="Pfam" id="PF00092">
    <property type="entry name" value="VWA"/>
    <property type="match status" value="2"/>
</dbReference>
<evidence type="ECO:0008006" key="8">
    <source>
        <dbReference type="Google" id="ProtNLM"/>
    </source>
</evidence>
<dbReference type="Pfam" id="PF00059">
    <property type="entry name" value="Lectin_C"/>
    <property type="match status" value="1"/>
</dbReference>
<dbReference type="SUPFAM" id="SSF57196">
    <property type="entry name" value="EGF/Laminin"/>
    <property type="match status" value="1"/>
</dbReference>
<dbReference type="PROSITE" id="PS00022">
    <property type="entry name" value="EGF_1"/>
    <property type="match status" value="1"/>
</dbReference>
<dbReference type="CDD" id="cd00054">
    <property type="entry name" value="EGF_CA"/>
    <property type="match status" value="1"/>
</dbReference>
<dbReference type="InterPro" id="IPR001304">
    <property type="entry name" value="C-type_lectin-like"/>
</dbReference>
<comment type="caution">
    <text evidence="2">Lacks conserved residue(s) required for the propagation of feature annotation.</text>
</comment>
<protein>
    <recommendedName>
        <fullName evidence="8">COL6A</fullName>
    </recommendedName>
</protein>
<dbReference type="PROSITE" id="PS50026">
    <property type="entry name" value="EGF_3"/>
    <property type="match status" value="1"/>
</dbReference>
<dbReference type="SMART" id="SM00327">
    <property type="entry name" value="VWA"/>
    <property type="match status" value="2"/>
</dbReference>
<evidence type="ECO:0000256" key="2">
    <source>
        <dbReference type="PROSITE-ProRule" id="PRU00076"/>
    </source>
</evidence>
<feature type="domain" description="C-type lectin" evidence="4">
    <location>
        <begin position="40"/>
        <end position="153"/>
    </location>
</feature>
<dbReference type="AlphaFoldDB" id="A0A6J8B672"/>
<evidence type="ECO:0000259" key="5">
    <source>
        <dbReference type="PROSITE" id="PS50234"/>
    </source>
</evidence>
<evidence type="ECO:0000313" key="6">
    <source>
        <dbReference type="EMBL" id="CAC5377527.1"/>
    </source>
</evidence>
<dbReference type="CDD" id="cd00037">
    <property type="entry name" value="CLECT"/>
    <property type="match status" value="1"/>
</dbReference>
<evidence type="ECO:0000259" key="4">
    <source>
        <dbReference type="PROSITE" id="PS50041"/>
    </source>
</evidence>
<dbReference type="InterPro" id="IPR002035">
    <property type="entry name" value="VWF_A"/>
</dbReference>